<dbReference type="PROSITE" id="PS51257">
    <property type="entry name" value="PROKAR_LIPOPROTEIN"/>
    <property type="match status" value="1"/>
</dbReference>
<feature type="domain" description="Transglutaminase-like" evidence="2">
    <location>
        <begin position="597"/>
        <end position="654"/>
    </location>
</feature>
<dbReference type="SUPFAM" id="SSF54001">
    <property type="entry name" value="Cysteine proteinases"/>
    <property type="match status" value="1"/>
</dbReference>
<sequence length="772" mass="87914">MKKKVVVGVLLTTLILGACQQTKESEKQSRKEVTVGQLASEVKKKYKEDNIYSDEKIVLKREESIKLELGFDPLEKGIEKFNEIVEIFPTSDFTHSIKSTFKLFNDGKGIEIMPPRTPQATVRNVNANAEQDLTKQEKGWGNLPEYYMVLYVDLQTGKKLEKPEVRVFTVKHELSGRLRMKMKINDKGIPEFSWNKVAGAEYYYVVNINNSEDSGHSNTAFVTEKVEGTKWSPKSVSKFKSFKVSELDRQKEDNVKKYGAGSDPIPADSDQQDYAVIAVSKKGTSAISNYLDSRALASRIPYADEVSLTMNKEGSVRTDNIQRLPAYHWVTMCDGKLVQKRINYDISKAEETTETWGTYEKEDMSDLKGVRVDLVNIPYTVEGTGYTENAKVEKYNKKTLKKELQKLEERQNKLENKAGSTDIELTTADDDKEDDKASQSKDKTYETDDKITANSALSEYLAVNMLSGIRKIDLKEFPEANAQQYLLDAWMEAIYQNPLILGVEGASISNDGQSLMVTYNIKASDMGKKQVELKKEVKKIVSKIIKPDMTDLEKEYAINQYLCDNAEYDMKALESAEKNDFKTVDEKYNDSFTPYGVLINKIGVCASYAGAFKLLADEAKLETIVVTGFLDGDVPHAWNKVKINGAWNIVDSTNNDNELLTNALLNLPEKSSRKILVEDDRYVLDERIKEYKAVNEDKDNEYYHVENRFFDEDKITNELVTSLEKGNSTTLRTKYNLNDEEFARINLNVNEKMKNEDLQGFYWMGVIYLTKK</sequence>
<evidence type="ECO:0000313" key="4">
    <source>
        <dbReference type="EMBL" id="OTO08407.1"/>
    </source>
</evidence>
<accession>A0A242CDU0</accession>
<dbReference type="InterPro" id="IPR002931">
    <property type="entry name" value="Transglutaminase-like"/>
</dbReference>
<dbReference type="EMBL" id="NGLE02000001">
    <property type="protein sequence ID" value="MEI5993928.1"/>
    <property type="molecule type" value="Genomic_DNA"/>
</dbReference>
<dbReference type="STRING" id="1834181.A5880_001407"/>
<dbReference type="AlphaFoldDB" id="A0A242CDU0"/>
<keyword evidence="5" id="KW-1185">Reference proteome</keyword>
<dbReference type="RefSeq" id="WP_086330360.1">
    <property type="nucleotide sequence ID" value="NZ_NGLE02000001.1"/>
</dbReference>
<name>A0A242CDU0_9ENTE</name>
<organism evidence="4">
    <name type="scientific">Candidatus Enterococcus mansonii</name>
    <dbReference type="NCBI Taxonomy" id="1834181"/>
    <lineage>
        <taxon>Bacteria</taxon>
        <taxon>Bacillati</taxon>
        <taxon>Bacillota</taxon>
        <taxon>Bacilli</taxon>
        <taxon>Lactobacillales</taxon>
        <taxon>Enterococcaceae</taxon>
        <taxon>Enterococcus</taxon>
    </lineage>
</organism>
<dbReference type="OrthoDB" id="9788327at2"/>
<dbReference type="EMBL" id="NGLE01000002">
    <property type="protein sequence ID" value="OTO08407.1"/>
    <property type="molecule type" value="Genomic_DNA"/>
</dbReference>
<evidence type="ECO:0000313" key="3">
    <source>
        <dbReference type="EMBL" id="MEI5993928.1"/>
    </source>
</evidence>
<dbReference type="SMART" id="SM00460">
    <property type="entry name" value="TGc"/>
    <property type="match status" value="1"/>
</dbReference>
<proteinExistence type="predicted"/>
<dbReference type="InterPro" id="IPR038765">
    <property type="entry name" value="Papain-like_cys_pep_sf"/>
</dbReference>
<dbReference type="Gene3D" id="3.10.620.30">
    <property type="match status" value="1"/>
</dbReference>
<reference evidence="4" key="1">
    <citation type="submission" date="2017-05" db="EMBL/GenBank/DDBJ databases">
        <title>The Genome Sequence of Enterococcus sp. 4G2_DIV0659.</title>
        <authorList>
            <consortium name="The Broad Institute Genomics Platform"/>
            <consortium name="The Broad Institute Genomic Center for Infectious Diseases"/>
            <person name="Earl A."/>
            <person name="Manson A."/>
            <person name="Schwartman J."/>
            <person name="Gilmore M."/>
            <person name="Abouelleil A."/>
            <person name="Cao P."/>
            <person name="Chapman S."/>
            <person name="Cusick C."/>
            <person name="Shea T."/>
            <person name="Young S."/>
            <person name="Neafsey D."/>
            <person name="Nusbaum C."/>
            <person name="Birren B."/>
        </authorList>
    </citation>
    <scope>NUCLEOTIDE SEQUENCE [LARGE SCALE GENOMIC DNA]</scope>
    <source>
        <strain evidence="4">4G2_DIV0659</strain>
    </source>
</reference>
<evidence type="ECO:0000256" key="1">
    <source>
        <dbReference type="SAM" id="MobiDB-lite"/>
    </source>
</evidence>
<dbReference type="GO" id="GO:0005737">
    <property type="term" value="C:cytoplasm"/>
    <property type="evidence" value="ECO:0007669"/>
    <property type="project" value="TreeGrafter"/>
</dbReference>
<dbReference type="InterPro" id="IPR052557">
    <property type="entry name" value="CAP/Cytokinesis_protein"/>
</dbReference>
<dbReference type="PANTHER" id="PTHR46333">
    <property type="entry name" value="CYTOKINESIS PROTEIN 3"/>
    <property type="match status" value="1"/>
</dbReference>
<evidence type="ECO:0000259" key="2">
    <source>
        <dbReference type="SMART" id="SM00460"/>
    </source>
</evidence>
<protein>
    <recommendedName>
        <fullName evidence="2">Transglutaminase-like domain-containing protein</fullName>
    </recommendedName>
</protein>
<reference evidence="3 5" key="2">
    <citation type="submission" date="2018-07" db="EMBL/GenBank/DDBJ databases">
        <title>The Genome Sequence of Enterococcus sp. DIV0659b.</title>
        <authorList>
            <consortium name="The Broad Institute Genomics Platform"/>
            <consortium name="The Broad Institute Genomic Center for Infectious Diseases"/>
            <person name="Earl A."/>
            <person name="Manson A."/>
            <person name="Schwartman J."/>
            <person name="Gilmore M."/>
            <person name="Abouelleil A."/>
            <person name="Cao P."/>
            <person name="Chapman S."/>
            <person name="Cusick C."/>
            <person name="Shea T."/>
            <person name="Young S."/>
            <person name="Neafsey D."/>
            <person name="Nusbaum C."/>
            <person name="Birren B."/>
        </authorList>
    </citation>
    <scope>NUCLEOTIDE SEQUENCE [LARGE SCALE GENOMIC DNA]</scope>
    <source>
        <strain evidence="3 5">4G2_DIV0659</strain>
    </source>
</reference>
<dbReference type="Proteomes" id="UP000195139">
    <property type="component" value="Unassembled WGS sequence"/>
</dbReference>
<dbReference type="PANTHER" id="PTHR46333:SF2">
    <property type="entry name" value="CYTOKINESIS PROTEIN 3"/>
    <property type="match status" value="1"/>
</dbReference>
<evidence type="ECO:0000313" key="5">
    <source>
        <dbReference type="Proteomes" id="UP000195139"/>
    </source>
</evidence>
<dbReference type="Pfam" id="PF01841">
    <property type="entry name" value="Transglut_core"/>
    <property type="match status" value="1"/>
</dbReference>
<feature type="region of interest" description="Disordered" evidence="1">
    <location>
        <begin position="411"/>
        <end position="447"/>
    </location>
</feature>
<gene>
    <name evidence="4" type="ORF">A5880_001407</name>
    <name evidence="3" type="ORF">A5880_001486</name>
</gene>
<comment type="caution">
    <text evidence="4">The sequence shown here is derived from an EMBL/GenBank/DDBJ whole genome shotgun (WGS) entry which is preliminary data.</text>
</comment>
<feature type="compositionally biased region" description="Basic and acidic residues" evidence="1">
    <location>
        <begin position="434"/>
        <end position="447"/>
    </location>
</feature>